<dbReference type="PANTHER" id="PTHR30097:SF15">
    <property type="entry name" value="CATION EFFLUX SYSTEM PROTEIN CUSB"/>
    <property type="match status" value="1"/>
</dbReference>
<dbReference type="GO" id="GO:0060003">
    <property type="term" value="P:copper ion export"/>
    <property type="evidence" value="ECO:0007669"/>
    <property type="project" value="TreeGrafter"/>
</dbReference>
<proteinExistence type="inferred from homology"/>
<dbReference type="InterPro" id="IPR058649">
    <property type="entry name" value="CzcB_C"/>
</dbReference>
<dbReference type="Pfam" id="PF25954">
    <property type="entry name" value="Beta-barrel_RND_2"/>
    <property type="match status" value="1"/>
</dbReference>
<evidence type="ECO:0000313" key="8">
    <source>
        <dbReference type="EMBL" id="QIX24015.1"/>
    </source>
</evidence>
<dbReference type="GO" id="GO:0022857">
    <property type="term" value="F:transmembrane transporter activity"/>
    <property type="evidence" value="ECO:0007669"/>
    <property type="project" value="InterPro"/>
</dbReference>
<dbReference type="GO" id="GO:0046914">
    <property type="term" value="F:transition metal ion binding"/>
    <property type="evidence" value="ECO:0007669"/>
    <property type="project" value="TreeGrafter"/>
</dbReference>
<sequence length="471" mass="50522">MRIGPFLLASTVLAIVGAGAYAAGINGVGREQIETLISARAGSSPAETKGAGKVIYFRHPDGLPEYSSGPKKTPDGRAFLDVRQSEDVSFETVKPDTEQAGETTARKVLYYRNPMGLADTSPIPKKDSMGMDYLPVYDGEQPQAGELRVPLGKLQKTGVRTATVERRKISRRIRIPGTVQFDERRIRIVSMRTDAFIDNVANVTTGDLVKTGEHLFSFYSADIARAAAEFAASVRAGIGGKTNDGVRQQLRNLGLQDRTIDQIAKEGVVPRSLEYFAPIDGVVLERPALPGMMAEAGDALFRLADNSAIWIVADVPEYDLTAVKVGQPATVRFSNAPGGQLTSTVALIYPDLQTQTRTAKIRIEVANPTGTLRANMFADVEVETGGDAPVVSVPGSAVVDTGDRQIVFIDKGEGRFETRDVKLGMRGNDAVEITEGVEPGERIVAAANFLLDAESNLTSALNTLVSAETKP</sequence>
<dbReference type="InterPro" id="IPR006143">
    <property type="entry name" value="RND_pump_MFP"/>
</dbReference>
<dbReference type="SUPFAM" id="SSF111369">
    <property type="entry name" value="HlyD-like secretion proteins"/>
    <property type="match status" value="1"/>
</dbReference>
<dbReference type="Gene3D" id="2.40.420.20">
    <property type="match status" value="1"/>
</dbReference>
<dbReference type="FunFam" id="2.40.420.20:FF:000003">
    <property type="entry name" value="Cation efflux system protein cusB"/>
    <property type="match status" value="1"/>
</dbReference>
<evidence type="ECO:0000259" key="6">
    <source>
        <dbReference type="Pfam" id="PF25954"/>
    </source>
</evidence>
<evidence type="ECO:0000256" key="2">
    <source>
        <dbReference type="ARBA" id="ARBA00022448"/>
    </source>
</evidence>
<dbReference type="GO" id="GO:0030288">
    <property type="term" value="C:outer membrane-bounded periplasmic space"/>
    <property type="evidence" value="ECO:0007669"/>
    <property type="project" value="TreeGrafter"/>
</dbReference>
<feature type="domain" description="CusB-like beta-barrel" evidence="6">
    <location>
        <begin position="309"/>
        <end position="384"/>
    </location>
</feature>
<keyword evidence="2" id="KW-0813">Transport</keyword>
<comment type="similarity">
    <text evidence="1">Belongs to the membrane fusion protein (MFP) (TC 8.A.1) family.</text>
</comment>
<keyword evidence="4" id="KW-0406">Ion transport</keyword>
<dbReference type="InterPro" id="IPR058792">
    <property type="entry name" value="Beta-barrel_RND_2"/>
</dbReference>
<evidence type="ECO:0000259" key="7">
    <source>
        <dbReference type="Pfam" id="PF25975"/>
    </source>
</evidence>
<dbReference type="AlphaFoldDB" id="A0A6H0ZT45"/>
<organism evidence="8 9">
    <name type="scientific">Agrobacterium pusense</name>
    <dbReference type="NCBI Taxonomy" id="648995"/>
    <lineage>
        <taxon>Bacteria</taxon>
        <taxon>Pseudomonadati</taxon>
        <taxon>Pseudomonadota</taxon>
        <taxon>Alphaproteobacteria</taxon>
        <taxon>Hyphomicrobiales</taxon>
        <taxon>Rhizobiaceae</taxon>
        <taxon>Rhizobium/Agrobacterium group</taxon>
        <taxon>Agrobacterium</taxon>
    </lineage>
</organism>
<evidence type="ECO:0000256" key="1">
    <source>
        <dbReference type="ARBA" id="ARBA00009477"/>
    </source>
</evidence>
<dbReference type="Pfam" id="PF25919">
    <property type="entry name" value="BSH_CusB"/>
    <property type="match status" value="1"/>
</dbReference>
<dbReference type="PANTHER" id="PTHR30097">
    <property type="entry name" value="CATION EFFLUX SYSTEM PROTEIN CUSB"/>
    <property type="match status" value="1"/>
</dbReference>
<dbReference type="Pfam" id="PF25975">
    <property type="entry name" value="CzcB_C"/>
    <property type="match status" value="1"/>
</dbReference>
<dbReference type="InterPro" id="IPR051909">
    <property type="entry name" value="MFP_Cation_Efflux"/>
</dbReference>
<dbReference type="Gene3D" id="2.40.30.170">
    <property type="match status" value="1"/>
</dbReference>
<dbReference type="GO" id="GO:0015679">
    <property type="term" value="P:plasma membrane copper ion transport"/>
    <property type="evidence" value="ECO:0007669"/>
    <property type="project" value="TreeGrafter"/>
</dbReference>
<evidence type="ECO:0000256" key="3">
    <source>
        <dbReference type="ARBA" id="ARBA00022729"/>
    </source>
</evidence>
<dbReference type="RefSeq" id="WP_112556459.1">
    <property type="nucleotide sequence ID" value="NZ_CP050899.1"/>
</dbReference>
<evidence type="ECO:0000259" key="5">
    <source>
        <dbReference type="Pfam" id="PF25919"/>
    </source>
</evidence>
<keyword evidence="3" id="KW-0732">Signal</keyword>
<feature type="domain" description="CzcB-like C-terminal circularly permuted SH3-like" evidence="7">
    <location>
        <begin position="391"/>
        <end position="451"/>
    </location>
</feature>
<dbReference type="GO" id="GO:0016020">
    <property type="term" value="C:membrane"/>
    <property type="evidence" value="ECO:0007669"/>
    <property type="project" value="InterPro"/>
</dbReference>
<reference evidence="8 9" key="1">
    <citation type="submission" date="2020-04" db="EMBL/GenBank/DDBJ databases">
        <title>FDA dAtabase for Regulatory Grade micrObial Sequences (FDA-ARGOS): Supporting development and validation of Infectious Disease Dx tests.</title>
        <authorList>
            <person name="Sciortino C."/>
            <person name="Tallon L."/>
            <person name="Sadzewicz L."/>
            <person name="Vavikolanu K."/>
            <person name="Mehta A."/>
            <person name="Aluvathingal J."/>
            <person name="Nadendla S."/>
            <person name="Nandy P."/>
            <person name="Geyer C."/>
            <person name="Yan Y."/>
            <person name="Sichtig H."/>
        </authorList>
    </citation>
    <scope>NUCLEOTIDE SEQUENCE [LARGE SCALE GENOMIC DNA]</scope>
    <source>
        <strain evidence="8 9">FDAARGOS_633</strain>
    </source>
</reference>
<evidence type="ECO:0000256" key="4">
    <source>
        <dbReference type="ARBA" id="ARBA00023065"/>
    </source>
</evidence>
<gene>
    <name evidence="8" type="ORF">FOB41_23115</name>
</gene>
<name>A0A6H0ZT45_9HYPH</name>
<feature type="domain" description="CusB-like barrel-sandwich hybrid" evidence="5">
    <location>
        <begin position="187"/>
        <end position="304"/>
    </location>
</feature>
<dbReference type="FunFam" id="2.40.30.170:FF:000010">
    <property type="entry name" value="Efflux RND transporter periplasmic adaptor subunit"/>
    <property type="match status" value="1"/>
</dbReference>
<dbReference type="NCBIfam" id="TIGR01730">
    <property type="entry name" value="RND_mfp"/>
    <property type="match status" value="1"/>
</dbReference>
<accession>A0A6H0ZT45</accession>
<dbReference type="EMBL" id="CP050899">
    <property type="protein sequence ID" value="QIX24015.1"/>
    <property type="molecule type" value="Genomic_DNA"/>
</dbReference>
<protein>
    <submittedName>
        <fullName evidence="8">Efflux RND transporter periplasmic adaptor subunit</fullName>
    </submittedName>
</protein>
<dbReference type="InterPro" id="IPR058790">
    <property type="entry name" value="BSH_CusB"/>
</dbReference>
<dbReference type="Proteomes" id="UP000500870">
    <property type="component" value="Chromosome 3"/>
</dbReference>
<evidence type="ECO:0000313" key="9">
    <source>
        <dbReference type="Proteomes" id="UP000500870"/>
    </source>
</evidence>